<dbReference type="PANTHER" id="PTHR43585:SF2">
    <property type="entry name" value="ATP-GRASP ENZYME FSQD"/>
    <property type="match status" value="1"/>
</dbReference>
<evidence type="ECO:0000313" key="7">
    <source>
        <dbReference type="Proteomes" id="UP000305524"/>
    </source>
</evidence>
<dbReference type="InterPro" id="IPR011761">
    <property type="entry name" value="ATP-grasp"/>
</dbReference>
<keyword evidence="3 4" id="KW-0067">ATP-binding</keyword>
<keyword evidence="1" id="KW-0436">Ligase</keyword>
<accession>A0A4U3A439</accession>
<dbReference type="InterPro" id="IPR052032">
    <property type="entry name" value="ATP-dep_AA_Ligase"/>
</dbReference>
<protein>
    <submittedName>
        <fullName evidence="6">ATP-grasp domain-containing protein</fullName>
    </submittedName>
</protein>
<evidence type="ECO:0000256" key="2">
    <source>
        <dbReference type="ARBA" id="ARBA00022741"/>
    </source>
</evidence>
<dbReference type="Proteomes" id="UP000305524">
    <property type="component" value="Unassembled WGS sequence"/>
</dbReference>
<evidence type="ECO:0000256" key="3">
    <source>
        <dbReference type="ARBA" id="ARBA00022840"/>
    </source>
</evidence>
<sequence>MDTIVFIETNKSGSSREAIKAAAKLNFFTVLLTQKAKFIEKRNTFSDVHQMIFTDLNDYDNIVKTIEKLKNSEKNIKGIFSFIDSFVSVAARLSETFCSNIVSTQAIYQMENKILTRNVIKDLPISINYVICKPTESLSSIVKKAKKIKFPLVIKSPKSTGSKDVMLVKNKKQLIPSIKSLLEKLPNEEILLEEYINGPQYLVEVLIQNGEVYIIAVIEQEITLFERFIVTGYSLLGVVDNKLYNSLFNTINSVIQVFNMENGACHLELRRINDNWKLIEINPRISGGAMNDIIEIGHGINLVQETIQLMLGNKPLLNKKHYKYVYTHYLTVKSKGELIQVTGKKRSSNYPGVEKVYIKPRKGTVLQPPTSMGHRYGYVLAVSDQKKEAKKIALEAAKEIFFHIKTIDTTNN</sequence>
<keyword evidence="2 4" id="KW-0547">Nucleotide-binding</keyword>
<dbReference type="GO" id="GO:0046872">
    <property type="term" value="F:metal ion binding"/>
    <property type="evidence" value="ECO:0007669"/>
    <property type="project" value="InterPro"/>
</dbReference>
<dbReference type="PANTHER" id="PTHR43585">
    <property type="entry name" value="FUMIPYRROLE BIOSYNTHESIS PROTEIN C"/>
    <property type="match status" value="1"/>
</dbReference>
<dbReference type="Pfam" id="PF18603">
    <property type="entry name" value="LAL_C2"/>
    <property type="match status" value="1"/>
</dbReference>
<dbReference type="InterPro" id="IPR041472">
    <property type="entry name" value="BL00235/CARNS1_N"/>
</dbReference>
<dbReference type="GO" id="GO:0005524">
    <property type="term" value="F:ATP binding"/>
    <property type="evidence" value="ECO:0007669"/>
    <property type="project" value="UniProtKB-UniRule"/>
</dbReference>
<comment type="caution">
    <text evidence="6">The sequence shown here is derived from an EMBL/GenBank/DDBJ whole genome shotgun (WGS) entry which is preliminary data.</text>
</comment>
<evidence type="ECO:0000313" key="6">
    <source>
        <dbReference type="EMBL" id="TKI82225.1"/>
    </source>
</evidence>
<organism evidence="6 7">
    <name type="scientific">Bacillus mycoides</name>
    <dbReference type="NCBI Taxonomy" id="1405"/>
    <lineage>
        <taxon>Bacteria</taxon>
        <taxon>Bacillati</taxon>
        <taxon>Bacillota</taxon>
        <taxon>Bacilli</taxon>
        <taxon>Bacillales</taxon>
        <taxon>Bacillaceae</taxon>
        <taxon>Bacillus</taxon>
        <taxon>Bacillus cereus group</taxon>
    </lineage>
</organism>
<evidence type="ECO:0000259" key="5">
    <source>
        <dbReference type="PROSITE" id="PS50975"/>
    </source>
</evidence>
<evidence type="ECO:0000256" key="1">
    <source>
        <dbReference type="ARBA" id="ARBA00022598"/>
    </source>
</evidence>
<reference evidence="6 7" key="1">
    <citation type="journal article" date="2019" name="Environ. Microbiol.">
        <title>An active ?-lactamase is a part of an orchestrated cell wall stress resistance network of Bacillus subtilis and related rhizosphere species.</title>
        <authorList>
            <person name="Bucher T."/>
            <person name="Keren-Paz A."/>
            <person name="Hausser J."/>
            <person name="Olender T."/>
            <person name="Cytryn E."/>
            <person name="Kolodkin-Gal I."/>
        </authorList>
    </citation>
    <scope>NUCLEOTIDE SEQUENCE [LARGE SCALE GENOMIC DNA]</scope>
    <source>
        <strain evidence="6 7">I186</strain>
    </source>
</reference>
<dbReference type="Gene3D" id="3.30.470.20">
    <property type="entry name" value="ATP-grasp fold, B domain"/>
    <property type="match status" value="1"/>
</dbReference>
<dbReference type="InterPro" id="IPR040570">
    <property type="entry name" value="LAL_C2"/>
</dbReference>
<feature type="domain" description="ATP-grasp" evidence="5">
    <location>
        <begin position="117"/>
        <end position="311"/>
    </location>
</feature>
<dbReference type="Pfam" id="PF18130">
    <property type="entry name" value="ATPgrasp_N"/>
    <property type="match status" value="1"/>
</dbReference>
<dbReference type="RefSeq" id="WP_137058594.1">
    <property type="nucleotide sequence ID" value="NZ_SZOD01000592.1"/>
</dbReference>
<proteinExistence type="predicted"/>
<dbReference type="Gene3D" id="3.40.50.20">
    <property type="match status" value="1"/>
</dbReference>
<gene>
    <name evidence="6" type="ORF">FC701_22180</name>
</gene>
<dbReference type="GO" id="GO:0016874">
    <property type="term" value="F:ligase activity"/>
    <property type="evidence" value="ECO:0007669"/>
    <property type="project" value="UniProtKB-KW"/>
</dbReference>
<dbReference type="AlphaFoldDB" id="A0A4U3A439"/>
<dbReference type="Pfam" id="PF13535">
    <property type="entry name" value="ATP-grasp_4"/>
    <property type="match status" value="1"/>
</dbReference>
<dbReference type="PROSITE" id="PS50975">
    <property type="entry name" value="ATP_GRASP"/>
    <property type="match status" value="1"/>
</dbReference>
<name>A0A4U3A439_BACMY</name>
<dbReference type="SUPFAM" id="SSF56059">
    <property type="entry name" value="Glutathione synthetase ATP-binding domain-like"/>
    <property type="match status" value="1"/>
</dbReference>
<dbReference type="EMBL" id="SZOD01000592">
    <property type="protein sequence ID" value="TKI82225.1"/>
    <property type="molecule type" value="Genomic_DNA"/>
</dbReference>
<evidence type="ECO:0000256" key="4">
    <source>
        <dbReference type="PROSITE-ProRule" id="PRU00409"/>
    </source>
</evidence>